<feature type="region of interest" description="Disordered" evidence="1">
    <location>
        <begin position="1"/>
        <end position="41"/>
    </location>
</feature>
<name>A0A915CSL3_9BILA</name>
<dbReference type="Proteomes" id="UP000887574">
    <property type="component" value="Unplaced"/>
</dbReference>
<dbReference type="WBParaSite" id="jg11798">
    <property type="protein sequence ID" value="jg11798"/>
    <property type="gene ID" value="jg11798"/>
</dbReference>
<keyword evidence="2" id="KW-1185">Reference proteome</keyword>
<dbReference type="AlphaFoldDB" id="A0A915CSL3"/>
<sequence>MPSQAPSPVAPSYLPAAARPPSAPILNSGNGSISSQMQQPRFRLVSAPPPLTITMVRRQDKLNSTLSPRKSTPSADGNPVD</sequence>
<evidence type="ECO:0000313" key="3">
    <source>
        <dbReference type="WBParaSite" id="jg11798"/>
    </source>
</evidence>
<organism evidence="2 3">
    <name type="scientific">Ditylenchus dipsaci</name>
    <dbReference type="NCBI Taxonomy" id="166011"/>
    <lineage>
        <taxon>Eukaryota</taxon>
        <taxon>Metazoa</taxon>
        <taxon>Ecdysozoa</taxon>
        <taxon>Nematoda</taxon>
        <taxon>Chromadorea</taxon>
        <taxon>Rhabditida</taxon>
        <taxon>Tylenchina</taxon>
        <taxon>Tylenchomorpha</taxon>
        <taxon>Sphaerularioidea</taxon>
        <taxon>Anguinidae</taxon>
        <taxon>Anguininae</taxon>
        <taxon>Ditylenchus</taxon>
    </lineage>
</organism>
<reference evidence="3" key="1">
    <citation type="submission" date="2022-11" db="UniProtKB">
        <authorList>
            <consortium name="WormBaseParasite"/>
        </authorList>
    </citation>
    <scope>IDENTIFICATION</scope>
</reference>
<proteinExistence type="predicted"/>
<feature type="compositionally biased region" description="Polar residues" evidence="1">
    <location>
        <begin position="62"/>
        <end position="75"/>
    </location>
</feature>
<accession>A0A915CSL3</accession>
<evidence type="ECO:0000313" key="2">
    <source>
        <dbReference type="Proteomes" id="UP000887574"/>
    </source>
</evidence>
<evidence type="ECO:0000256" key="1">
    <source>
        <dbReference type="SAM" id="MobiDB-lite"/>
    </source>
</evidence>
<feature type="region of interest" description="Disordered" evidence="1">
    <location>
        <begin position="58"/>
        <end position="81"/>
    </location>
</feature>
<protein>
    <submittedName>
        <fullName evidence="3">Uncharacterized protein</fullName>
    </submittedName>
</protein>
<feature type="compositionally biased region" description="Polar residues" evidence="1">
    <location>
        <begin position="25"/>
        <end position="39"/>
    </location>
</feature>